<sequence>MVQKNQPVLYWLEEVPFELIDNDDYILKCPERSFVREELMVIPFDTELPPQWFYDGVKNLWIPPIVFFVVIFDFMILSFIREYGHG</sequence>
<evidence type="ECO:0000256" key="1">
    <source>
        <dbReference type="SAM" id="Phobius"/>
    </source>
</evidence>
<keyword evidence="1" id="KW-0812">Transmembrane</keyword>
<feature type="transmembrane region" description="Helical" evidence="1">
    <location>
        <begin position="60"/>
        <end position="80"/>
    </location>
</feature>
<protein>
    <submittedName>
        <fullName evidence="2">Uncharacterized protein</fullName>
    </submittedName>
</protein>
<name>A0A2N0QGE7_9GLOM</name>
<reference evidence="2 3" key="1">
    <citation type="submission" date="2017-10" db="EMBL/GenBank/DDBJ databases">
        <title>Extensive intraspecific genome diversity in a model arbuscular mycorrhizal fungus.</title>
        <authorList>
            <person name="Chen E.C.H."/>
            <person name="Morin E."/>
            <person name="Baudet D."/>
            <person name="Noel J."/>
            <person name="Ndikumana S."/>
            <person name="Charron P."/>
            <person name="St-Onge C."/>
            <person name="Giorgi J."/>
            <person name="Grigoriev I.V."/>
            <person name="Roux C."/>
            <person name="Martin F.M."/>
            <person name="Corradi N."/>
        </authorList>
    </citation>
    <scope>NUCLEOTIDE SEQUENCE [LARGE SCALE GENOMIC DNA]</scope>
    <source>
        <strain evidence="2 3">A1</strain>
    </source>
</reference>
<dbReference type="VEuPathDB" id="FungiDB:RhiirA1_487261"/>
<evidence type="ECO:0000313" key="3">
    <source>
        <dbReference type="Proteomes" id="UP000232688"/>
    </source>
</evidence>
<comment type="caution">
    <text evidence="2">The sequence shown here is derived from an EMBL/GenBank/DDBJ whole genome shotgun (WGS) entry which is preliminary data.</text>
</comment>
<gene>
    <name evidence="2" type="ORF">RhiirA1_487261</name>
</gene>
<organism evidence="2 3">
    <name type="scientific">Rhizophagus irregularis</name>
    <dbReference type="NCBI Taxonomy" id="588596"/>
    <lineage>
        <taxon>Eukaryota</taxon>
        <taxon>Fungi</taxon>
        <taxon>Fungi incertae sedis</taxon>
        <taxon>Mucoromycota</taxon>
        <taxon>Glomeromycotina</taxon>
        <taxon>Glomeromycetes</taxon>
        <taxon>Glomerales</taxon>
        <taxon>Glomeraceae</taxon>
        <taxon>Rhizophagus</taxon>
    </lineage>
</organism>
<proteinExistence type="predicted"/>
<dbReference type="EMBL" id="LLXH01010895">
    <property type="protein sequence ID" value="PKC50138.1"/>
    <property type="molecule type" value="Genomic_DNA"/>
</dbReference>
<keyword evidence="1" id="KW-0472">Membrane</keyword>
<evidence type="ECO:0000313" key="2">
    <source>
        <dbReference type="EMBL" id="PKC50138.1"/>
    </source>
</evidence>
<dbReference type="Proteomes" id="UP000232688">
    <property type="component" value="Unassembled WGS sequence"/>
</dbReference>
<reference evidence="2 3" key="2">
    <citation type="submission" date="2017-10" db="EMBL/GenBank/DDBJ databases">
        <title>Genome analyses suggest a sexual origin of heterokaryosis in a supposedly ancient asexual fungus.</title>
        <authorList>
            <person name="Corradi N."/>
            <person name="Sedzielewska K."/>
            <person name="Noel J."/>
            <person name="Charron P."/>
            <person name="Farinelli L."/>
            <person name="Marton T."/>
            <person name="Kruger M."/>
            <person name="Pelin A."/>
            <person name="Brachmann A."/>
            <person name="Corradi N."/>
        </authorList>
    </citation>
    <scope>NUCLEOTIDE SEQUENCE [LARGE SCALE GENOMIC DNA]</scope>
    <source>
        <strain evidence="2 3">A1</strain>
    </source>
</reference>
<accession>A0A2N0QGE7</accession>
<keyword evidence="1" id="KW-1133">Transmembrane helix</keyword>
<dbReference type="AlphaFoldDB" id="A0A2N0QGE7"/>